<dbReference type="InterPro" id="IPR047141">
    <property type="entry name" value="Stealth"/>
</dbReference>
<keyword evidence="9" id="KW-1185">Reference proteome</keyword>
<evidence type="ECO:0000313" key="8">
    <source>
        <dbReference type="EMBL" id="MFK4265358.1"/>
    </source>
</evidence>
<comment type="similarity">
    <text evidence="1">Belongs to the stealth family.</text>
</comment>
<dbReference type="Pfam" id="PF17102">
    <property type="entry name" value="Stealth_CR3"/>
    <property type="match status" value="1"/>
</dbReference>
<evidence type="ECO:0000313" key="9">
    <source>
        <dbReference type="Proteomes" id="UP001620295"/>
    </source>
</evidence>
<evidence type="ECO:0000259" key="6">
    <source>
        <dbReference type="Pfam" id="PF17102"/>
    </source>
</evidence>
<dbReference type="RefSeq" id="WP_404746064.1">
    <property type="nucleotide sequence ID" value="NZ_JBJDQH010000003.1"/>
</dbReference>
<organism evidence="8 9">
    <name type="scientific">Streptomyces milbemycinicus</name>
    <dbReference type="NCBI Taxonomy" id="476552"/>
    <lineage>
        <taxon>Bacteria</taxon>
        <taxon>Bacillati</taxon>
        <taxon>Actinomycetota</taxon>
        <taxon>Actinomycetes</taxon>
        <taxon>Kitasatosporales</taxon>
        <taxon>Streptomycetaceae</taxon>
        <taxon>Streptomyces</taxon>
    </lineage>
</organism>
<dbReference type="PANTHER" id="PTHR24045:SF0">
    <property type="entry name" value="N-ACETYLGLUCOSAMINE-1-PHOSPHOTRANSFERASE SUBUNITS ALPHA_BETA"/>
    <property type="match status" value="1"/>
</dbReference>
<dbReference type="PANTHER" id="PTHR24045">
    <property type="match status" value="1"/>
</dbReference>
<comment type="caution">
    <text evidence="8">The sequence shown here is derived from an EMBL/GenBank/DDBJ whole genome shotgun (WGS) entry which is preliminary data.</text>
</comment>
<evidence type="ECO:0000259" key="7">
    <source>
        <dbReference type="Pfam" id="PF17103"/>
    </source>
</evidence>
<dbReference type="EMBL" id="JBJDQH010000003">
    <property type="protein sequence ID" value="MFK4265358.1"/>
    <property type="molecule type" value="Genomic_DNA"/>
</dbReference>
<gene>
    <name evidence="8" type="ORF">ACI2L5_10480</name>
</gene>
<evidence type="ECO:0000259" key="5">
    <source>
        <dbReference type="Pfam" id="PF17101"/>
    </source>
</evidence>
<evidence type="ECO:0000256" key="3">
    <source>
        <dbReference type="ARBA" id="ARBA00023169"/>
    </source>
</evidence>
<dbReference type="Pfam" id="PF17103">
    <property type="entry name" value="Stealth_CR4"/>
    <property type="match status" value="1"/>
</dbReference>
<keyword evidence="3" id="KW-0270">Exopolysaccharide synthesis</keyword>
<dbReference type="InterPro" id="IPR031356">
    <property type="entry name" value="Stealth_CR4"/>
</dbReference>
<dbReference type="Pfam" id="PF11380">
    <property type="entry name" value="Stealth_CR2"/>
    <property type="match status" value="1"/>
</dbReference>
<evidence type="ECO:0000259" key="4">
    <source>
        <dbReference type="Pfam" id="PF11380"/>
    </source>
</evidence>
<keyword evidence="2" id="KW-0808">Transferase</keyword>
<dbReference type="Proteomes" id="UP001620295">
    <property type="component" value="Unassembled WGS sequence"/>
</dbReference>
<feature type="domain" description="Stealth protein CR3 conserved region 3" evidence="6">
    <location>
        <begin position="483"/>
        <end position="530"/>
    </location>
</feature>
<feature type="domain" description="Stealth protein CR1 conserved region 1" evidence="5">
    <location>
        <begin position="296"/>
        <end position="318"/>
    </location>
</feature>
<evidence type="ECO:0000256" key="2">
    <source>
        <dbReference type="ARBA" id="ARBA00022679"/>
    </source>
</evidence>
<feature type="domain" description="Stealth protein CR2 conserved region 2" evidence="4">
    <location>
        <begin position="333"/>
        <end position="439"/>
    </location>
</feature>
<proteinExistence type="inferred from homology"/>
<dbReference type="Pfam" id="PF17101">
    <property type="entry name" value="Stealth_CR1"/>
    <property type="match status" value="1"/>
</dbReference>
<sequence>MKKPSAPGAPSEDLPWSAHAAALVRRNPETSWWVGVYRRSLPVSTRRALAQRFSPEVRRQVKRRLAALPTASSGVGRVRAARELRRLKDLLTGPDRALYSVRGVPKVALVGLAVSPLQARGDNLAAVCRALDAAHVDYFCVRGSRDGAAVVAAPAEDRPRVHQALAELCATLPGYVSAMDRRTRTPRSSAPGFAPASWHQLATAEVIRMTWYHSDPTGRLVLGPEHGCDVEFWSADGDRLLAPRPNRVTDQVPRCDAPQRISDSVFTRLAPTAGRPLPEVRTRREFTAPRPDDIRFPIDVVYTWVDGQDPAWLRRRAAGAGEAYHEEAANAARFISRDELRYSLRSLYQNAPWVRTVFLVTDDQTPSWLDPGAPGLQVVSHKEIFTDPSVLPTFNSHAIESQLHHIDGLSEHFLYFNDDVFLGRPTTPQDFFHANGLTKFFPSPALVPPGEPSAQDVPVSVAGKNNRALLRARFGSVITQKMKHTPHPLRRSVLEEIETVFADRHRATAGNAFRSMEDLSIASSLHHYYAFHTARAVPGSLRYAYLDLSHPDTATRLARLLARRDRQVFCLNDTVSGEQDIDAQQALLGPFLDAYFPVPAPYEEGARTLAAPPDK</sequence>
<accession>A0ABW8LHG8</accession>
<dbReference type="InterPro" id="IPR031358">
    <property type="entry name" value="Stealth_CR1"/>
</dbReference>
<evidence type="ECO:0000256" key="1">
    <source>
        <dbReference type="ARBA" id="ARBA00007583"/>
    </source>
</evidence>
<reference evidence="8 9" key="1">
    <citation type="submission" date="2024-11" db="EMBL/GenBank/DDBJ databases">
        <title>The Natural Products Discovery Center: Release of the First 8490 Sequenced Strains for Exploring Actinobacteria Biosynthetic Diversity.</title>
        <authorList>
            <person name="Kalkreuter E."/>
            <person name="Kautsar S.A."/>
            <person name="Yang D."/>
            <person name="Bader C.D."/>
            <person name="Teijaro C.N."/>
            <person name="Fluegel L."/>
            <person name="Davis C.M."/>
            <person name="Simpson J.R."/>
            <person name="Lauterbach L."/>
            <person name="Steele A.D."/>
            <person name="Gui C."/>
            <person name="Meng S."/>
            <person name="Li G."/>
            <person name="Viehrig K."/>
            <person name="Ye F."/>
            <person name="Su P."/>
            <person name="Kiefer A.F."/>
            <person name="Nichols A."/>
            <person name="Cepeda A.J."/>
            <person name="Yan W."/>
            <person name="Fan B."/>
            <person name="Jiang Y."/>
            <person name="Adhikari A."/>
            <person name="Zheng C.-J."/>
            <person name="Schuster L."/>
            <person name="Cowan T.M."/>
            <person name="Smanski M.J."/>
            <person name="Chevrette M.G."/>
            <person name="De Carvalho L.P.S."/>
            <person name="Shen B."/>
        </authorList>
    </citation>
    <scope>NUCLEOTIDE SEQUENCE [LARGE SCALE GENOMIC DNA]</scope>
    <source>
        <strain evidence="8 9">NPDC020863</strain>
    </source>
</reference>
<name>A0ABW8LHG8_9ACTN</name>
<dbReference type="InterPro" id="IPR031357">
    <property type="entry name" value="Stealth_CR3"/>
</dbReference>
<feature type="domain" description="Stealth protein CR4 conserved region 4" evidence="7">
    <location>
        <begin position="559"/>
        <end position="604"/>
    </location>
</feature>
<protein>
    <submittedName>
        <fullName evidence="8">Stealth family protein</fullName>
    </submittedName>
</protein>
<dbReference type="InterPro" id="IPR021520">
    <property type="entry name" value="Stealth_CR2"/>
</dbReference>